<evidence type="ECO:0000259" key="1">
    <source>
        <dbReference type="Pfam" id="PF13391"/>
    </source>
</evidence>
<feature type="domain" description="HNH nuclease" evidence="1">
    <location>
        <begin position="199"/>
        <end position="252"/>
    </location>
</feature>
<dbReference type="GO" id="GO:0004519">
    <property type="term" value="F:endonuclease activity"/>
    <property type="evidence" value="ECO:0007669"/>
    <property type="project" value="UniProtKB-KW"/>
</dbReference>
<name>A0A1I6VXC4_9RHOB</name>
<sequence length="307" mass="34038">MAQAVFIQNPQSIYRDEPGRRYNFPQQYLGMVEETVGDWVVVYEGKRGAFGYVAVQKVVAVEPDPLRDGWHFAVFAPETLLQFETIVPRAGPGGELYERRLEGPDGRAYSGGLNTSAVRRLTPQEFASIVDAGLREIEGADAMPRAAEDDARALPGLAEEASVFGAAPLSPDRTKLLSSRSYRDQAFQRMVKRAYDSRCAISGLQLRNGGGRPEVQAAHIRPVKDKGPDIVSNGLALSGTLHWMFDRGLISVAEDHSILISHNKVPDDVAKRLIVPGQKLLLPKSRRDHPHPEYLRYHREEVFGQLG</sequence>
<keyword evidence="3" id="KW-1185">Reference proteome</keyword>
<evidence type="ECO:0000313" key="2">
    <source>
        <dbReference type="EMBL" id="SFT18064.1"/>
    </source>
</evidence>
<accession>A0A1I6VXC4</accession>
<keyword evidence="2" id="KW-0540">Nuclease</keyword>
<dbReference type="EMBL" id="FOZW01000013">
    <property type="protein sequence ID" value="SFT18064.1"/>
    <property type="molecule type" value="Genomic_DNA"/>
</dbReference>
<dbReference type="Pfam" id="PF13391">
    <property type="entry name" value="HNH_2"/>
    <property type="match status" value="1"/>
</dbReference>
<evidence type="ECO:0000313" key="3">
    <source>
        <dbReference type="Proteomes" id="UP000199392"/>
    </source>
</evidence>
<dbReference type="OrthoDB" id="7181882at2"/>
<keyword evidence="2" id="KW-0378">Hydrolase</keyword>
<keyword evidence="2" id="KW-0255">Endonuclease</keyword>
<organism evidence="2 3">
    <name type="scientific">Alloyangia pacifica</name>
    <dbReference type="NCBI Taxonomy" id="311180"/>
    <lineage>
        <taxon>Bacteria</taxon>
        <taxon>Pseudomonadati</taxon>
        <taxon>Pseudomonadota</taxon>
        <taxon>Alphaproteobacteria</taxon>
        <taxon>Rhodobacterales</taxon>
        <taxon>Roseobacteraceae</taxon>
        <taxon>Alloyangia</taxon>
    </lineage>
</organism>
<dbReference type="InterPro" id="IPR003615">
    <property type="entry name" value="HNH_nuc"/>
</dbReference>
<proteinExistence type="predicted"/>
<gene>
    <name evidence="2" type="ORF">SAMN04488050_11380</name>
</gene>
<dbReference type="RefSeq" id="WP_092429080.1">
    <property type="nucleotide sequence ID" value="NZ_FNCL01000013.1"/>
</dbReference>
<dbReference type="STRING" id="311180.SAMN04488050_11380"/>
<protein>
    <submittedName>
        <fullName evidence="2">Putative restriction endonuclease</fullName>
    </submittedName>
</protein>
<reference evidence="3" key="1">
    <citation type="submission" date="2016-10" db="EMBL/GenBank/DDBJ databases">
        <authorList>
            <person name="Varghese N."/>
            <person name="Submissions S."/>
        </authorList>
    </citation>
    <scope>NUCLEOTIDE SEQUENCE [LARGE SCALE GENOMIC DNA]</scope>
    <source>
        <strain evidence="3">DSM 26894</strain>
    </source>
</reference>
<dbReference type="AlphaFoldDB" id="A0A1I6VXC4"/>
<dbReference type="Proteomes" id="UP000199392">
    <property type="component" value="Unassembled WGS sequence"/>
</dbReference>